<dbReference type="AlphaFoldDB" id="A0A2K2D3A8"/>
<accession>A0A2K2D3A8</accession>
<evidence type="ECO:0000313" key="1">
    <source>
        <dbReference type="EMBL" id="PNT68762.1"/>
    </source>
</evidence>
<proteinExistence type="predicted"/>
<reference evidence="1" key="2">
    <citation type="submission" date="2017-06" db="EMBL/GenBank/DDBJ databases">
        <title>WGS assembly of Brachypodium distachyon.</title>
        <authorList>
            <consortium name="The International Brachypodium Initiative"/>
            <person name="Lucas S."/>
            <person name="Harmon-Smith M."/>
            <person name="Lail K."/>
            <person name="Tice H."/>
            <person name="Grimwood J."/>
            <person name="Bruce D."/>
            <person name="Barry K."/>
            <person name="Shu S."/>
            <person name="Lindquist E."/>
            <person name="Wang M."/>
            <person name="Pitluck S."/>
            <person name="Vogel J.P."/>
            <person name="Garvin D.F."/>
            <person name="Mockler T.C."/>
            <person name="Schmutz J."/>
            <person name="Rokhsar D."/>
            <person name="Bevan M.W."/>
        </authorList>
    </citation>
    <scope>NUCLEOTIDE SEQUENCE</scope>
    <source>
        <strain evidence="1">Bd21</strain>
    </source>
</reference>
<sequence>MIYNWKIEKLRHQNMYCTRGSHSRQPSTSCSWSPRPRMSFFLLPKSMTTLNC</sequence>
<gene>
    <name evidence="1" type="ORF">BRADI_3g44947v3</name>
</gene>
<evidence type="ECO:0000313" key="2">
    <source>
        <dbReference type="EnsemblPlants" id="PNT68762"/>
    </source>
</evidence>
<name>A0A2K2D3A8_BRADI</name>
<organism evidence="1">
    <name type="scientific">Brachypodium distachyon</name>
    <name type="common">Purple false brome</name>
    <name type="synonym">Trachynia distachya</name>
    <dbReference type="NCBI Taxonomy" id="15368"/>
    <lineage>
        <taxon>Eukaryota</taxon>
        <taxon>Viridiplantae</taxon>
        <taxon>Streptophyta</taxon>
        <taxon>Embryophyta</taxon>
        <taxon>Tracheophyta</taxon>
        <taxon>Spermatophyta</taxon>
        <taxon>Magnoliopsida</taxon>
        <taxon>Liliopsida</taxon>
        <taxon>Poales</taxon>
        <taxon>Poaceae</taxon>
        <taxon>BOP clade</taxon>
        <taxon>Pooideae</taxon>
        <taxon>Stipodae</taxon>
        <taxon>Brachypodieae</taxon>
        <taxon>Brachypodium</taxon>
    </lineage>
</organism>
<keyword evidence="3" id="KW-1185">Reference proteome</keyword>
<dbReference type="EMBL" id="CM000882">
    <property type="protein sequence ID" value="PNT68762.1"/>
    <property type="molecule type" value="Genomic_DNA"/>
</dbReference>
<dbReference type="InParanoid" id="A0A2K2D3A8"/>
<dbReference type="Proteomes" id="UP000008810">
    <property type="component" value="Chromosome 3"/>
</dbReference>
<dbReference type="OrthoDB" id="691961at2759"/>
<evidence type="ECO:0000313" key="3">
    <source>
        <dbReference type="Proteomes" id="UP000008810"/>
    </source>
</evidence>
<dbReference type="Gramene" id="PNT68762">
    <property type="protein sequence ID" value="PNT68762"/>
    <property type="gene ID" value="BRADI_3g44947v3"/>
</dbReference>
<protein>
    <submittedName>
        <fullName evidence="1 2">Uncharacterized protein</fullName>
    </submittedName>
</protein>
<reference evidence="1 2" key="1">
    <citation type="journal article" date="2010" name="Nature">
        <title>Genome sequencing and analysis of the model grass Brachypodium distachyon.</title>
        <authorList>
            <consortium name="International Brachypodium Initiative"/>
        </authorList>
    </citation>
    <scope>NUCLEOTIDE SEQUENCE [LARGE SCALE GENOMIC DNA]</scope>
    <source>
        <strain evidence="1 2">Bd21</strain>
    </source>
</reference>
<reference evidence="2" key="3">
    <citation type="submission" date="2018-08" db="UniProtKB">
        <authorList>
            <consortium name="EnsemblPlants"/>
        </authorList>
    </citation>
    <scope>IDENTIFICATION</scope>
    <source>
        <strain evidence="2">cv. Bd21</strain>
    </source>
</reference>
<dbReference type="EnsemblPlants" id="PNT68762">
    <property type="protein sequence ID" value="PNT68762"/>
    <property type="gene ID" value="BRADI_3g44947v3"/>
</dbReference>